<evidence type="ECO:0000256" key="1">
    <source>
        <dbReference type="SAM" id="MobiDB-lite"/>
    </source>
</evidence>
<feature type="compositionally biased region" description="Low complexity" evidence="1">
    <location>
        <begin position="170"/>
        <end position="183"/>
    </location>
</feature>
<dbReference type="AlphaFoldDB" id="A0A225WBX0"/>
<feature type="compositionally biased region" description="Polar residues" evidence="1">
    <location>
        <begin position="139"/>
        <end position="155"/>
    </location>
</feature>
<dbReference type="OrthoDB" id="99816at2759"/>
<organism evidence="2 3">
    <name type="scientific">Phytophthora megakarya</name>
    <dbReference type="NCBI Taxonomy" id="4795"/>
    <lineage>
        <taxon>Eukaryota</taxon>
        <taxon>Sar</taxon>
        <taxon>Stramenopiles</taxon>
        <taxon>Oomycota</taxon>
        <taxon>Peronosporomycetes</taxon>
        <taxon>Peronosporales</taxon>
        <taxon>Peronosporaceae</taxon>
        <taxon>Phytophthora</taxon>
    </lineage>
</organism>
<dbReference type="EMBL" id="NBNE01001363">
    <property type="protein sequence ID" value="OWZ14330.1"/>
    <property type="molecule type" value="Genomic_DNA"/>
</dbReference>
<feature type="compositionally biased region" description="Low complexity" evidence="1">
    <location>
        <begin position="204"/>
        <end position="219"/>
    </location>
</feature>
<evidence type="ECO:0000313" key="2">
    <source>
        <dbReference type="EMBL" id="OWZ14330.1"/>
    </source>
</evidence>
<gene>
    <name evidence="2" type="ORF">PHMEG_00012210</name>
</gene>
<proteinExistence type="predicted"/>
<reference evidence="3" key="1">
    <citation type="submission" date="2017-03" db="EMBL/GenBank/DDBJ databases">
        <title>Phytopthora megakarya and P. palmivora, two closely related causual agents of cacao black pod achieved similar genome size and gene model numbers by different mechanisms.</title>
        <authorList>
            <person name="Ali S."/>
            <person name="Shao J."/>
            <person name="Larry D.J."/>
            <person name="Kronmiller B."/>
            <person name="Shen D."/>
            <person name="Strem M.D."/>
            <person name="Melnick R.L."/>
            <person name="Guiltinan M.J."/>
            <person name="Tyler B.M."/>
            <person name="Meinhardt L.W."/>
            <person name="Bailey B.A."/>
        </authorList>
    </citation>
    <scope>NUCLEOTIDE SEQUENCE [LARGE SCALE GENOMIC DNA]</scope>
    <source>
        <strain evidence="3">zdho120</strain>
    </source>
</reference>
<feature type="region of interest" description="Disordered" evidence="1">
    <location>
        <begin position="1"/>
        <end position="26"/>
    </location>
</feature>
<feature type="compositionally biased region" description="Polar residues" evidence="1">
    <location>
        <begin position="191"/>
        <end position="201"/>
    </location>
</feature>
<sequence>MSYPYDSSWRRPPRSPPRNSYPRNLLTKRVTSVAALRRELLDRRQGRAPTPPSRNIPVPLWHGETFEQYKREFEQWLLERKETLASLRDNPSRERNFWFSFAHQRTEIATHEAGITRPTATSTYSYYGPPAERKRQAVNEPSSLQSPQTMSQIESSSERSTKRHKPDNPSSLESTQSSTQNESSRPETDKSSPVQSPSQMLVQEESSSRANGSSEASISTVPPIQRLRYPHYLPVPLEEYLAQHVVTPKEYLREIMQLKEKSTPGVLDDKLPKIPVPLTPGKTLESNRSRRIPLESEVFDANLPWKKRFWRLICEQYL</sequence>
<accession>A0A225WBX0</accession>
<comment type="caution">
    <text evidence="2">The sequence shown here is derived from an EMBL/GenBank/DDBJ whole genome shotgun (WGS) entry which is preliminary data.</text>
</comment>
<keyword evidence="3" id="KW-1185">Reference proteome</keyword>
<evidence type="ECO:0000313" key="3">
    <source>
        <dbReference type="Proteomes" id="UP000198211"/>
    </source>
</evidence>
<protein>
    <submittedName>
        <fullName evidence="2">Uncharacterized protein</fullName>
    </submittedName>
</protein>
<name>A0A225WBX0_9STRA</name>
<dbReference type="Proteomes" id="UP000198211">
    <property type="component" value="Unassembled WGS sequence"/>
</dbReference>
<feature type="region of interest" description="Disordered" evidence="1">
    <location>
        <begin position="134"/>
        <end position="219"/>
    </location>
</feature>